<dbReference type="GO" id="GO:0050661">
    <property type="term" value="F:NADP binding"/>
    <property type="evidence" value="ECO:0007669"/>
    <property type="project" value="InterPro"/>
</dbReference>
<keyword evidence="5 12" id="KW-0028">Amino-acid biosynthesis</keyword>
<keyword evidence="7 12" id="KW-0460">Magnesium</keyword>
<evidence type="ECO:0000256" key="6">
    <source>
        <dbReference type="ARBA" id="ARBA00022723"/>
    </source>
</evidence>
<dbReference type="PANTHER" id="PTHR21371">
    <property type="entry name" value="KETOL-ACID REDUCTOISOMERASE, MITOCHONDRIAL"/>
    <property type="match status" value="1"/>
</dbReference>
<dbReference type="PROSITE" id="PS51851">
    <property type="entry name" value="KARI_C"/>
    <property type="match status" value="1"/>
</dbReference>
<feature type="binding site" evidence="12 13">
    <location>
        <position position="254"/>
    </location>
    <ligand>
        <name>substrate</name>
    </ligand>
</feature>
<comment type="catalytic activity">
    <reaction evidence="11 12">
        <text>(2R)-2,3-dihydroxy-3-methylbutanoate + NADP(+) = (2S)-2-acetolactate + NADPH + H(+)</text>
        <dbReference type="Rhea" id="RHEA:22068"/>
        <dbReference type="ChEBI" id="CHEBI:15378"/>
        <dbReference type="ChEBI" id="CHEBI:49072"/>
        <dbReference type="ChEBI" id="CHEBI:57783"/>
        <dbReference type="ChEBI" id="CHEBI:58349"/>
        <dbReference type="ChEBI" id="CHEBI:58476"/>
        <dbReference type="EC" id="1.1.1.86"/>
    </reaction>
</comment>
<comment type="function">
    <text evidence="1 12">Involved in the biosynthesis of branched-chain amino acids (BCAA). Catalyzes an alkyl-migration followed by a ketol-acid reduction of (S)-2-acetolactate (S2AL) to yield (R)-2,3-dihydroxy-isovalerate. In the isomerase reaction, S2AL is rearranged via a Mg-dependent methyl migration to produce 3-hydroxy-3-methyl-2-ketobutyrate (HMKB). In the reductase reaction, this 2-ketoacid undergoes a metal-dependent reduction by NADPH to yield (R)-2,3-dihydroxy-isovalerate.</text>
</comment>
<comment type="pathway">
    <text evidence="3 12">Amino-acid biosynthesis; L-isoleucine biosynthesis; L-isoleucine from 2-oxobutanoate: step 2/4.</text>
</comment>
<proteinExistence type="inferred from homology"/>
<evidence type="ECO:0000256" key="10">
    <source>
        <dbReference type="ARBA" id="ARBA00023304"/>
    </source>
</evidence>
<evidence type="ECO:0000256" key="5">
    <source>
        <dbReference type="ARBA" id="ARBA00022605"/>
    </source>
</evidence>
<dbReference type="AlphaFoldDB" id="A0A7Y3RML8"/>
<comment type="similarity">
    <text evidence="4 12 13">Belongs to the ketol-acid reductoisomerase family.</text>
</comment>
<dbReference type="Pfam" id="PF07991">
    <property type="entry name" value="KARI_N"/>
    <property type="match status" value="1"/>
</dbReference>
<keyword evidence="8 12" id="KW-0521">NADP</keyword>
<dbReference type="InterPro" id="IPR008927">
    <property type="entry name" value="6-PGluconate_DH-like_C_sf"/>
</dbReference>
<dbReference type="InterPro" id="IPR036291">
    <property type="entry name" value="NAD(P)-bd_dom_sf"/>
</dbReference>
<dbReference type="EMBL" id="JABFCX010000003">
    <property type="protein sequence ID" value="NNU16863.1"/>
    <property type="molecule type" value="Genomic_DNA"/>
</dbReference>
<comment type="caution">
    <text evidence="12">Lacks conserved residue(s) required for the propagation of feature annotation.</text>
</comment>
<feature type="binding site" evidence="12 13">
    <location>
        <position position="233"/>
    </location>
    <ligand>
        <name>Mg(2+)</name>
        <dbReference type="ChEBI" id="CHEBI:18420"/>
        <label>2</label>
    </ligand>
</feature>
<reference evidence="16 17" key="1">
    <citation type="submission" date="2020-05" db="EMBL/GenBank/DDBJ databases">
        <title>Parvularcula mediterraneae sp. nov., isolated from polypropylene straw from shallow seawater of the seashore of Laganas in Zakynthos island, Greece.</title>
        <authorList>
            <person name="Szabo I."/>
            <person name="Al-Omari J."/>
            <person name="Rado J."/>
            <person name="Szerdahelyi G.S."/>
        </authorList>
    </citation>
    <scope>NUCLEOTIDE SEQUENCE [LARGE SCALE GENOMIC DNA]</scope>
    <source>
        <strain evidence="16 17">ZS-1/3</strain>
    </source>
</reference>
<evidence type="ECO:0000256" key="9">
    <source>
        <dbReference type="ARBA" id="ARBA00023002"/>
    </source>
</evidence>
<dbReference type="GO" id="GO:0004455">
    <property type="term" value="F:ketol-acid reductoisomerase activity"/>
    <property type="evidence" value="ECO:0007669"/>
    <property type="project" value="UniProtKB-UniRule"/>
</dbReference>
<evidence type="ECO:0000256" key="3">
    <source>
        <dbReference type="ARBA" id="ARBA00004885"/>
    </source>
</evidence>
<feature type="binding site" evidence="12 13">
    <location>
        <position position="229"/>
    </location>
    <ligand>
        <name>Mg(2+)</name>
        <dbReference type="ChEBI" id="CHEBI:18420"/>
        <label>2</label>
    </ligand>
</feature>
<accession>A0A7Y3RML8</accession>
<feature type="domain" description="KARI C-terminal knotted" evidence="15">
    <location>
        <begin position="185"/>
        <end position="330"/>
    </location>
</feature>
<dbReference type="NCBIfam" id="TIGR00465">
    <property type="entry name" value="ilvC"/>
    <property type="match status" value="1"/>
</dbReference>
<gene>
    <name evidence="12 16" type="primary">ilvC</name>
    <name evidence="16" type="ORF">HK107_11090</name>
</gene>
<organism evidence="16 17">
    <name type="scientific">Parvularcula mediterranea</name>
    <dbReference type="NCBI Taxonomy" id="2732508"/>
    <lineage>
        <taxon>Bacteria</taxon>
        <taxon>Pseudomonadati</taxon>
        <taxon>Pseudomonadota</taxon>
        <taxon>Alphaproteobacteria</taxon>
        <taxon>Parvularculales</taxon>
        <taxon>Parvularculaceae</taxon>
        <taxon>Parvularcula</taxon>
    </lineage>
</organism>
<dbReference type="RefSeq" id="WP_173199729.1">
    <property type="nucleotide sequence ID" value="NZ_JABFCX010000003.1"/>
</dbReference>
<dbReference type="FunFam" id="3.40.50.720:FF:000023">
    <property type="entry name" value="Ketol-acid reductoisomerase (NADP(+))"/>
    <property type="match status" value="1"/>
</dbReference>
<dbReference type="GO" id="GO:0009099">
    <property type="term" value="P:L-valine biosynthetic process"/>
    <property type="evidence" value="ECO:0007669"/>
    <property type="project" value="UniProtKB-UniRule"/>
</dbReference>
<dbReference type="Pfam" id="PF01450">
    <property type="entry name" value="KARI_C"/>
    <property type="match status" value="1"/>
</dbReference>
<evidence type="ECO:0000259" key="14">
    <source>
        <dbReference type="PROSITE" id="PS51850"/>
    </source>
</evidence>
<comment type="caution">
    <text evidence="16">The sequence shown here is derived from an EMBL/GenBank/DDBJ whole genome shotgun (WGS) entry which is preliminary data.</text>
</comment>
<evidence type="ECO:0000256" key="13">
    <source>
        <dbReference type="PROSITE-ProRule" id="PRU01198"/>
    </source>
</evidence>
<dbReference type="SUPFAM" id="SSF51735">
    <property type="entry name" value="NAD(P)-binding Rossmann-fold domains"/>
    <property type="match status" value="1"/>
</dbReference>
<evidence type="ECO:0000256" key="11">
    <source>
        <dbReference type="ARBA" id="ARBA00049021"/>
    </source>
</evidence>
<keyword evidence="6 12" id="KW-0479">Metal-binding</keyword>
<dbReference type="SUPFAM" id="SSF48179">
    <property type="entry name" value="6-phosphogluconate dehydrogenase C-terminal domain-like"/>
    <property type="match status" value="1"/>
</dbReference>
<feature type="binding site" evidence="12">
    <location>
        <begin position="27"/>
        <end position="30"/>
    </location>
    <ligand>
        <name>NADP(+)</name>
        <dbReference type="ChEBI" id="CHEBI:58349"/>
    </ligand>
</feature>
<keyword evidence="10 12" id="KW-0100">Branched-chain amino acid biosynthesis</keyword>
<feature type="domain" description="KARI N-terminal Rossmann" evidence="14">
    <location>
        <begin position="5"/>
        <end position="184"/>
    </location>
</feature>
<feature type="binding site" evidence="12">
    <location>
        <position position="55"/>
    </location>
    <ligand>
        <name>NADP(+)</name>
        <dbReference type="ChEBI" id="CHEBI:58349"/>
    </ligand>
</feature>
<dbReference type="GO" id="GO:0009097">
    <property type="term" value="P:isoleucine biosynthetic process"/>
    <property type="evidence" value="ECO:0007669"/>
    <property type="project" value="UniProtKB-UniRule"/>
</dbReference>
<dbReference type="PIRSF" id="PIRSF000116">
    <property type="entry name" value="IlvC_gammaproteo"/>
    <property type="match status" value="1"/>
</dbReference>
<keyword evidence="9 12" id="KW-0560">Oxidoreductase</keyword>
<name>A0A7Y3RML8_9PROT</name>
<dbReference type="Gene3D" id="3.40.50.720">
    <property type="entry name" value="NAD(P)-binding Rossmann-like Domain"/>
    <property type="match status" value="1"/>
</dbReference>
<dbReference type="NCBIfam" id="NF004017">
    <property type="entry name" value="PRK05479.1"/>
    <property type="match status" value="1"/>
</dbReference>
<feature type="binding site" evidence="12 13">
    <location>
        <position position="197"/>
    </location>
    <ligand>
        <name>Mg(2+)</name>
        <dbReference type="ChEBI" id="CHEBI:18420"/>
        <label>1</label>
    </ligand>
</feature>
<evidence type="ECO:0000256" key="1">
    <source>
        <dbReference type="ARBA" id="ARBA00002172"/>
    </source>
</evidence>
<dbReference type="InterPro" id="IPR013023">
    <property type="entry name" value="KARI"/>
</dbReference>
<dbReference type="InterPro" id="IPR013116">
    <property type="entry name" value="KARI_N"/>
</dbReference>
<evidence type="ECO:0000313" key="16">
    <source>
        <dbReference type="EMBL" id="NNU16863.1"/>
    </source>
</evidence>
<evidence type="ECO:0000256" key="12">
    <source>
        <dbReference type="HAMAP-Rule" id="MF_00435"/>
    </source>
</evidence>
<evidence type="ECO:0000259" key="15">
    <source>
        <dbReference type="PROSITE" id="PS51851"/>
    </source>
</evidence>
<evidence type="ECO:0000256" key="4">
    <source>
        <dbReference type="ARBA" id="ARBA00010318"/>
    </source>
</evidence>
<comment type="pathway">
    <text evidence="2 12">Amino-acid biosynthesis; L-valine biosynthesis; L-valine from pyruvate: step 2/4.</text>
</comment>
<evidence type="ECO:0000256" key="2">
    <source>
        <dbReference type="ARBA" id="ARBA00004864"/>
    </source>
</evidence>
<feature type="active site" evidence="12">
    <location>
        <position position="110"/>
    </location>
</feature>
<sequence length="342" mass="37156">MGDQLRAYTKDDVTPVLSGKTIAVIGYGSQGRSHARNLRDSGMDVIIGARRGGASETKAEEDGFRVLTPAAAAEEASYIALTAPDMAHKEIYENDVKPNLKAGDTLMFAHGFSVLYGQVEPPKDVDVILVAPKGPGDLVRREFEKGRGVPCLFAIHQDASGEARDRALHYADGVGGTAAAVFETSFKHETETDLFGEQAVLCGGATELVVMGFETLVEAGYAPELAYYECLHELKLIVDLLHEGGLAKMHEFISETAIYGDLKSGPRVVDENSREKMRAVLKDIQTGAFARDWITENQAGKPAYRQMLAADLEHPIEETGRKLRSQMTWLNAEPGSNSANQE</sequence>
<dbReference type="GO" id="GO:0000287">
    <property type="term" value="F:magnesium ion binding"/>
    <property type="evidence" value="ECO:0007669"/>
    <property type="project" value="UniProtKB-UniRule"/>
</dbReference>
<feature type="binding site" evidence="12">
    <location>
        <position position="50"/>
    </location>
    <ligand>
        <name>NADP(+)</name>
        <dbReference type="ChEBI" id="CHEBI:58349"/>
    </ligand>
</feature>
<comment type="cofactor">
    <cofactor evidence="12">
        <name>Mg(2+)</name>
        <dbReference type="ChEBI" id="CHEBI:18420"/>
    </cofactor>
    <text evidence="12">Binds 2 magnesium ions per subunit.</text>
</comment>
<dbReference type="InterPro" id="IPR014359">
    <property type="entry name" value="KARI_prok"/>
</dbReference>
<keyword evidence="17" id="KW-1185">Reference proteome</keyword>
<evidence type="ECO:0000256" key="7">
    <source>
        <dbReference type="ARBA" id="ARBA00022842"/>
    </source>
</evidence>
<protein>
    <recommendedName>
        <fullName evidence="12">Ketol-acid reductoisomerase (NADP(+))</fullName>
        <shortName evidence="12">KARI</shortName>
        <ecNumber evidence="12">1.1.1.86</ecNumber>
    </recommendedName>
    <alternativeName>
        <fullName evidence="12">Acetohydroxy-acid isomeroreductase</fullName>
        <shortName evidence="12">AHIR</shortName>
    </alternativeName>
    <alternativeName>
        <fullName evidence="12">Alpha-keto-beta-hydroxylacyl reductoisomerase</fullName>
    </alternativeName>
</protein>
<feature type="binding site" evidence="12 13">
    <location>
        <position position="193"/>
    </location>
    <ligand>
        <name>Mg(2+)</name>
        <dbReference type="ChEBI" id="CHEBI:18420"/>
        <label>1</label>
    </ligand>
</feature>
<dbReference type="HAMAP" id="MF_00435">
    <property type="entry name" value="IlvC"/>
    <property type="match status" value="1"/>
</dbReference>
<dbReference type="Gene3D" id="6.10.240.10">
    <property type="match status" value="1"/>
</dbReference>
<dbReference type="PANTHER" id="PTHR21371:SF1">
    <property type="entry name" value="KETOL-ACID REDUCTOISOMERASE, MITOCHONDRIAL"/>
    <property type="match status" value="1"/>
</dbReference>
<keyword evidence="16" id="KW-0413">Isomerase</keyword>
<dbReference type="EC" id="1.1.1.86" evidence="12"/>
<evidence type="ECO:0000313" key="17">
    <source>
        <dbReference type="Proteomes" id="UP000536835"/>
    </source>
</evidence>
<feature type="binding site" evidence="12 13">
    <location>
        <position position="193"/>
    </location>
    <ligand>
        <name>Mg(2+)</name>
        <dbReference type="ChEBI" id="CHEBI:18420"/>
        <label>2</label>
    </ligand>
</feature>
<dbReference type="Proteomes" id="UP000536835">
    <property type="component" value="Unassembled WGS sequence"/>
</dbReference>
<feature type="binding site" evidence="12">
    <location>
        <position position="136"/>
    </location>
    <ligand>
        <name>NADP(+)</name>
        <dbReference type="ChEBI" id="CHEBI:58349"/>
    </ligand>
</feature>
<evidence type="ECO:0000256" key="8">
    <source>
        <dbReference type="ARBA" id="ARBA00022857"/>
    </source>
</evidence>
<comment type="catalytic activity">
    <reaction evidence="12">
        <text>(2R,3R)-2,3-dihydroxy-3-methylpentanoate + NADP(+) = (S)-2-ethyl-2-hydroxy-3-oxobutanoate + NADPH + H(+)</text>
        <dbReference type="Rhea" id="RHEA:13493"/>
        <dbReference type="ChEBI" id="CHEBI:15378"/>
        <dbReference type="ChEBI" id="CHEBI:49256"/>
        <dbReference type="ChEBI" id="CHEBI:49258"/>
        <dbReference type="ChEBI" id="CHEBI:57783"/>
        <dbReference type="ChEBI" id="CHEBI:58349"/>
        <dbReference type="EC" id="1.1.1.86"/>
    </reaction>
</comment>
<dbReference type="InterPro" id="IPR000506">
    <property type="entry name" value="KARI_C"/>
</dbReference>
<dbReference type="UniPathway" id="UPA00047">
    <property type="reaction ID" value="UER00056"/>
</dbReference>
<dbReference type="GO" id="GO:0016853">
    <property type="term" value="F:isomerase activity"/>
    <property type="evidence" value="ECO:0007669"/>
    <property type="project" value="UniProtKB-KW"/>
</dbReference>
<dbReference type="UniPathway" id="UPA00049">
    <property type="reaction ID" value="UER00060"/>
</dbReference>
<dbReference type="PROSITE" id="PS51850">
    <property type="entry name" value="KARI_N"/>
    <property type="match status" value="1"/>
</dbReference>